<evidence type="ECO:0000256" key="3">
    <source>
        <dbReference type="ARBA" id="ARBA00023242"/>
    </source>
</evidence>
<dbReference type="SMART" id="SM01114">
    <property type="entry name" value="CXC"/>
    <property type="match status" value="2"/>
</dbReference>
<reference evidence="6 7" key="1">
    <citation type="submission" date="2024-01" db="EMBL/GenBank/DDBJ databases">
        <title>The complete chloroplast genome sequence of Lithospermum erythrorhizon: insights into the phylogenetic relationship among Boraginaceae species and the maternal lineages of purple gromwells.</title>
        <authorList>
            <person name="Okada T."/>
            <person name="Watanabe K."/>
        </authorList>
    </citation>
    <scope>NUCLEOTIDE SEQUENCE [LARGE SCALE GENOMIC DNA]</scope>
</reference>
<feature type="region of interest" description="Disordered" evidence="4">
    <location>
        <begin position="707"/>
        <end position="736"/>
    </location>
</feature>
<feature type="region of interest" description="Disordered" evidence="4">
    <location>
        <begin position="757"/>
        <end position="828"/>
    </location>
</feature>
<organism evidence="6 7">
    <name type="scientific">Lithospermum erythrorhizon</name>
    <name type="common">Purple gromwell</name>
    <name type="synonym">Lithospermum officinale var. erythrorhizon</name>
    <dbReference type="NCBI Taxonomy" id="34254"/>
    <lineage>
        <taxon>Eukaryota</taxon>
        <taxon>Viridiplantae</taxon>
        <taxon>Streptophyta</taxon>
        <taxon>Embryophyta</taxon>
        <taxon>Tracheophyta</taxon>
        <taxon>Spermatophyta</taxon>
        <taxon>Magnoliopsida</taxon>
        <taxon>eudicotyledons</taxon>
        <taxon>Gunneridae</taxon>
        <taxon>Pentapetalae</taxon>
        <taxon>asterids</taxon>
        <taxon>lamiids</taxon>
        <taxon>Boraginales</taxon>
        <taxon>Boraginaceae</taxon>
        <taxon>Boraginoideae</taxon>
        <taxon>Lithospermeae</taxon>
        <taxon>Lithospermum</taxon>
    </lineage>
</organism>
<name>A0AAV3REC2_LITER</name>
<evidence type="ECO:0000256" key="2">
    <source>
        <dbReference type="ARBA" id="ARBA00007267"/>
    </source>
</evidence>
<protein>
    <recommendedName>
        <fullName evidence="5">CRC domain-containing protein</fullName>
    </recommendedName>
</protein>
<dbReference type="Proteomes" id="UP001454036">
    <property type="component" value="Unassembled WGS sequence"/>
</dbReference>
<dbReference type="GO" id="GO:0005634">
    <property type="term" value="C:nucleus"/>
    <property type="evidence" value="ECO:0007669"/>
    <property type="project" value="UniProtKB-SubCell"/>
</dbReference>
<dbReference type="PANTHER" id="PTHR46159:SF12">
    <property type="entry name" value="PROTEIN TESMIN_TSO1-LIKE CXC 3-RELATED"/>
    <property type="match status" value="1"/>
</dbReference>
<keyword evidence="7" id="KW-1185">Reference proteome</keyword>
<comment type="subcellular location">
    <subcellularLocation>
        <location evidence="1">Nucleus</location>
    </subcellularLocation>
</comment>
<dbReference type="Pfam" id="PF03638">
    <property type="entry name" value="TCR"/>
    <property type="match status" value="2"/>
</dbReference>
<sequence length="828" mass="90678">MGEKRESSDVVEEVEVVMDTPVRTKTTQISVSTTKFEESPVFNFLNSLSPIKQTKSLHISQTINSLNFTSIPSIFTSPHVATLKEFRSLRRHQLGDPSKPDFSSDDVTKDDNTNRRADAGLDVENKENIIAESPIDESSDPPYECSRSLNYNYGSPNFSQMTPCGLRTKLESDGSSGALVLTVQEGRDSMFQDTKVGMEGSSRMDQNQEGDGCEWDTFISDTRELLNFDSPNDAEALTKVVDHETRFYPLKSNDMENSQVIVGPSGQHCESNNPEDQFIQPGDGSELNEFTANPDISGVSSQSINAIDGGPIDSSIRKTVSNLYRGMRRRCLDFEQSGARKKLLSESSNSDSLILPQSDGIFELSAARKKHLLEKSNSDSSLLPQSDGNCMSIDKQPIPAKFRNESPRCVLPGIGLHLNALAATSKDYKVVKNESSASGKQLVIAPGSASNHHLLNSSQDSLRRAIDVAQSDRQIVLFDNGRSIQEDGGNVLDYMATEELNQTSPKKKRRRSDSGEAEGCKRCNCKKSKCLKLYCECFAAGLYCSEPCSCIECFNTPSHEDTVLATRKQIESRNPLAFAPKVIRTSDQTLSEAGDDSSKTPASARHKRGCNCKKSGCLKKYCECYQSGVGCSINCRCEGCKNAFGRKDGSEIELEEVDATPRSVIDGTRQRSLIQVDTDKSLDYVNPATPAPFGRPTHHLQFLSKNKPPRSTFLPGGSSSAVYPSQGFTRPDFLPTPSKVDNNFGLLQEEDIPMVLQTNGSPISGIKSLSPNGKRVSPPHTARETSPSQRSSRKLLLDSIPSFPSLTSKNDVGVSSSEPESVPFAELH</sequence>
<evidence type="ECO:0000313" key="6">
    <source>
        <dbReference type="EMBL" id="GAA0174764.1"/>
    </source>
</evidence>
<dbReference type="EMBL" id="BAABME010009218">
    <property type="protein sequence ID" value="GAA0174764.1"/>
    <property type="molecule type" value="Genomic_DNA"/>
</dbReference>
<evidence type="ECO:0000256" key="4">
    <source>
        <dbReference type="SAM" id="MobiDB-lite"/>
    </source>
</evidence>
<evidence type="ECO:0000259" key="5">
    <source>
        <dbReference type="PROSITE" id="PS51634"/>
    </source>
</evidence>
<dbReference type="AlphaFoldDB" id="A0AAV3REC2"/>
<dbReference type="InterPro" id="IPR044522">
    <property type="entry name" value="TSO1-like"/>
</dbReference>
<dbReference type="InterPro" id="IPR033467">
    <property type="entry name" value="Tesmin/TSO1-like_CXC"/>
</dbReference>
<evidence type="ECO:0000256" key="1">
    <source>
        <dbReference type="ARBA" id="ARBA00004123"/>
    </source>
</evidence>
<dbReference type="PANTHER" id="PTHR46159">
    <property type="entry name" value="PROTEIN TESMIN/TSO1-LIKE CXC 2"/>
    <property type="match status" value="1"/>
</dbReference>
<keyword evidence="3" id="KW-0539">Nucleus</keyword>
<gene>
    <name evidence="6" type="ORF">LIER_28090</name>
</gene>
<feature type="compositionally biased region" description="Polar residues" evidence="4">
    <location>
        <begin position="757"/>
        <end position="771"/>
    </location>
</feature>
<feature type="compositionally biased region" description="Polar residues" evidence="4">
    <location>
        <begin position="717"/>
        <end position="728"/>
    </location>
</feature>
<comment type="similarity">
    <text evidence="2">Belongs to the lin-54 family.</text>
</comment>
<feature type="domain" description="CRC" evidence="5">
    <location>
        <begin position="519"/>
        <end position="645"/>
    </location>
</feature>
<comment type="caution">
    <text evidence="6">The sequence shown here is derived from an EMBL/GenBank/DDBJ whole genome shotgun (WGS) entry which is preliminary data.</text>
</comment>
<feature type="compositionally biased region" description="Basic and acidic residues" evidence="4">
    <location>
        <begin position="106"/>
        <end position="123"/>
    </location>
</feature>
<evidence type="ECO:0000313" key="7">
    <source>
        <dbReference type="Proteomes" id="UP001454036"/>
    </source>
</evidence>
<dbReference type="PROSITE" id="PS51634">
    <property type="entry name" value="CRC"/>
    <property type="match status" value="1"/>
</dbReference>
<proteinExistence type="inferred from homology"/>
<dbReference type="InterPro" id="IPR005172">
    <property type="entry name" value="CRC"/>
</dbReference>
<dbReference type="GO" id="GO:0003700">
    <property type="term" value="F:DNA-binding transcription factor activity"/>
    <property type="evidence" value="ECO:0007669"/>
    <property type="project" value="InterPro"/>
</dbReference>
<feature type="region of interest" description="Disordered" evidence="4">
    <location>
        <begin position="499"/>
        <end position="519"/>
    </location>
</feature>
<feature type="region of interest" description="Disordered" evidence="4">
    <location>
        <begin position="91"/>
        <end position="123"/>
    </location>
</feature>
<feature type="compositionally biased region" description="Low complexity" evidence="4">
    <location>
        <begin position="814"/>
        <end position="828"/>
    </location>
</feature>
<accession>A0AAV3REC2</accession>